<dbReference type="AlphaFoldDB" id="A0A2T4BVR9"/>
<protein>
    <recommendedName>
        <fullName evidence="4">CBM1 domain-containing protein</fullName>
    </recommendedName>
</protein>
<evidence type="ECO:0008006" key="4">
    <source>
        <dbReference type="Google" id="ProtNLM"/>
    </source>
</evidence>
<keyword evidence="1" id="KW-0732">Signal</keyword>
<keyword evidence="3" id="KW-1185">Reference proteome</keyword>
<dbReference type="Proteomes" id="UP000240760">
    <property type="component" value="Unassembled WGS sequence"/>
</dbReference>
<reference evidence="2 3" key="1">
    <citation type="submission" date="2016-07" db="EMBL/GenBank/DDBJ databases">
        <title>Multiple horizontal gene transfer events from other fungi enriched the ability of initially mycotrophic Trichoderma (Ascomycota) to feed on dead plant biomass.</title>
        <authorList>
            <consortium name="DOE Joint Genome Institute"/>
            <person name="Aerts A."/>
            <person name="Atanasova L."/>
            <person name="Chenthamara K."/>
            <person name="Zhang J."/>
            <person name="Grujic M."/>
            <person name="Henrissat B."/>
            <person name="Kuo A."/>
            <person name="Salamov A."/>
            <person name="Lipzen A."/>
            <person name="Labutti K."/>
            <person name="Barry K."/>
            <person name="Miao Y."/>
            <person name="Rahimi M.J."/>
            <person name="Shen Q."/>
            <person name="Grigoriev I.V."/>
            <person name="Kubicek C.P."/>
            <person name="Druzhinina I.S."/>
        </authorList>
    </citation>
    <scope>NUCLEOTIDE SEQUENCE [LARGE SCALE GENOMIC DNA]</scope>
    <source>
        <strain evidence="2 3">ATCC 18648</strain>
    </source>
</reference>
<sequence length="108" mass="11464">MQISKLLAFSALATTASAGPMAFLLCQAICAMNTGLYGAGSYRMCQAGCWLPPLPEPPRRPVFAVCGSGVRADDSCTLLTEDMDTSNADRRGAGRPLARLELFHNGLQ</sequence>
<evidence type="ECO:0000313" key="2">
    <source>
        <dbReference type="EMBL" id="PTB73408.1"/>
    </source>
</evidence>
<evidence type="ECO:0000256" key="1">
    <source>
        <dbReference type="SAM" id="SignalP"/>
    </source>
</evidence>
<accession>A0A2T4BVR9</accession>
<feature type="signal peptide" evidence="1">
    <location>
        <begin position="1"/>
        <end position="18"/>
    </location>
</feature>
<name>A0A2T4BVR9_TRILO</name>
<feature type="chain" id="PRO_5015456257" description="CBM1 domain-containing protein" evidence="1">
    <location>
        <begin position="19"/>
        <end position="108"/>
    </location>
</feature>
<dbReference type="EMBL" id="KZ679138">
    <property type="protein sequence ID" value="PTB73408.1"/>
    <property type="molecule type" value="Genomic_DNA"/>
</dbReference>
<evidence type="ECO:0000313" key="3">
    <source>
        <dbReference type="Proteomes" id="UP000240760"/>
    </source>
</evidence>
<organism evidence="2 3">
    <name type="scientific">Trichoderma longibrachiatum ATCC 18648</name>
    <dbReference type="NCBI Taxonomy" id="983965"/>
    <lineage>
        <taxon>Eukaryota</taxon>
        <taxon>Fungi</taxon>
        <taxon>Dikarya</taxon>
        <taxon>Ascomycota</taxon>
        <taxon>Pezizomycotina</taxon>
        <taxon>Sordariomycetes</taxon>
        <taxon>Hypocreomycetidae</taxon>
        <taxon>Hypocreales</taxon>
        <taxon>Hypocreaceae</taxon>
        <taxon>Trichoderma</taxon>
    </lineage>
</organism>
<gene>
    <name evidence="2" type="ORF">M440DRAFT_1404415</name>
</gene>
<proteinExistence type="predicted"/>